<accession>A0A9N8YXU4</accession>
<reference evidence="1" key="1">
    <citation type="submission" date="2021-06" db="EMBL/GenBank/DDBJ databases">
        <authorList>
            <person name="Kallberg Y."/>
            <person name="Tangrot J."/>
            <person name="Rosling A."/>
        </authorList>
    </citation>
    <scope>NUCLEOTIDE SEQUENCE</scope>
    <source>
        <strain evidence="1">IN212</strain>
    </source>
</reference>
<gene>
    <name evidence="1" type="ORF">RFULGI_LOCUS502</name>
</gene>
<dbReference type="EMBL" id="CAJVPZ010000198">
    <property type="protein sequence ID" value="CAG8456919.1"/>
    <property type="molecule type" value="Genomic_DNA"/>
</dbReference>
<name>A0A9N8YXU4_9GLOM</name>
<dbReference type="Proteomes" id="UP000789396">
    <property type="component" value="Unassembled WGS sequence"/>
</dbReference>
<dbReference type="AlphaFoldDB" id="A0A9N8YXU4"/>
<proteinExistence type="predicted"/>
<keyword evidence="2" id="KW-1185">Reference proteome</keyword>
<dbReference type="OrthoDB" id="1470350at2759"/>
<organism evidence="1 2">
    <name type="scientific">Racocetra fulgida</name>
    <dbReference type="NCBI Taxonomy" id="60492"/>
    <lineage>
        <taxon>Eukaryota</taxon>
        <taxon>Fungi</taxon>
        <taxon>Fungi incertae sedis</taxon>
        <taxon>Mucoromycota</taxon>
        <taxon>Glomeromycotina</taxon>
        <taxon>Glomeromycetes</taxon>
        <taxon>Diversisporales</taxon>
        <taxon>Gigasporaceae</taxon>
        <taxon>Racocetra</taxon>
    </lineage>
</organism>
<evidence type="ECO:0000313" key="1">
    <source>
        <dbReference type="EMBL" id="CAG8456919.1"/>
    </source>
</evidence>
<sequence length="100" mass="11640">MEQYWISLGNDCQIDLFKWMQRLTFELVSKITTGKRAYSLPSYFDTLSTKKADVPLTILEDSEALIRNLQEFIDAIPIFTISHIILGIMFPQLKIYVVCF</sequence>
<evidence type="ECO:0000313" key="2">
    <source>
        <dbReference type="Proteomes" id="UP000789396"/>
    </source>
</evidence>
<protein>
    <submittedName>
        <fullName evidence="1">1491_t:CDS:1</fullName>
    </submittedName>
</protein>
<comment type="caution">
    <text evidence="1">The sequence shown here is derived from an EMBL/GenBank/DDBJ whole genome shotgun (WGS) entry which is preliminary data.</text>
</comment>